<keyword evidence="2" id="KW-1185">Reference proteome</keyword>
<dbReference type="AlphaFoldDB" id="A0A9X2FFB5"/>
<organism evidence="1 2">
    <name type="scientific">Aeoliella straminimaris</name>
    <dbReference type="NCBI Taxonomy" id="2954799"/>
    <lineage>
        <taxon>Bacteria</taxon>
        <taxon>Pseudomonadati</taxon>
        <taxon>Planctomycetota</taxon>
        <taxon>Planctomycetia</taxon>
        <taxon>Pirellulales</taxon>
        <taxon>Lacipirellulaceae</taxon>
        <taxon>Aeoliella</taxon>
    </lineage>
</organism>
<dbReference type="PROSITE" id="PS51318">
    <property type="entry name" value="TAT"/>
    <property type="match status" value="1"/>
</dbReference>
<dbReference type="InterPro" id="IPR006311">
    <property type="entry name" value="TAT_signal"/>
</dbReference>
<sequence>MPSHSDIVTNFRQRTLEAMTRRRFLSGSALGLGSMWLASQSASASQQSSPELSSASVYPPRAKRVIFIHLEGAPSQLELFDFKPELQRYDGQECPAELLEGQRFAFIRGVPRLLGPQYKFQQHGQSGAWVSDRLPHMAKHVDDICFVKTVQTDQFNHAPAQLMVHSGQPRLGYPSMGSWVTWGLGSDNSNLPGFMVLLSGGRFPRVGQALWGAGFLPSVYQGIQCRSEGDPILDIANPDQVSRSQRREMLDVLNGLNDLSYDRYRDPETLTRISQYEMAFRMQMAVPEVMDISHEPQHVHELYGTQPGRESFANNCLLARRLVEQGVRFVQLFDWGWDSHGSNESEALNIGFADKCKQIDQPIAALLTDLKQRGMLEDTLVIWGGEFGRTSMQENRGGANMRFIGRDHNPHAFTMWMAGGGTRPGITYGETDALGYRPAENPVQVRDFHATVLRLLGLEHNRLAVDFQGLKQKLTGVKPARVVEELLA</sequence>
<name>A0A9X2FFB5_9BACT</name>
<evidence type="ECO:0000313" key="1">
    <source>
        <dbReference type="EMBL" id="MCO6047970.1"/>
    </source>
</evidence>
<evidence type="ECO:0000313" key="2">
    <source>
        <dbReference type="Proteomes" id="UP001155241"/>
    </source>
</evidence>
<protein>
    <submittedName>
        <fullName evidence="1">DUF1501 domain-containing protein</fullName>
    </submittedName>
</protein>
<dbReference type="PANTHER" id="PTHR43737">
    <property type="entry name" value="BLL7424 PROTEIN"/>
    <property type="match status" value="1"/>
</dbReference>
<comment type="caution">
    <text evidence="1">The sequence shown here is derived from an EMBL/GenBank/DDBJ whole genome shotgun (WGS) entry which is preliminary data.</text>
</comment>
<gene>
    <name evidence="1" type="ORF">NG895_29055</name>
</gene>
<dbReference type="SUPFAM" id="SSF53649">
    <property type="entry name" value="Alkaline phosphatase-like"/>
    <property type="match status" value="1"/>
</dbReference>
<proteinExistence type="predicted"/>
<dbReference type="EMBL" id="JAMXLR010000095">
    <property type="protein sequence ID" value="MCO6047970.1"/>
    <property type="molecule type" value="Genomic_DNA"/>
</dbReference>
<dbReference type="InterPro" id="IPR017850">
    <property type="entry name" value="Alkaline_phosphatase_core_sf"/>
</dbReference>
<dbReference type="Pfam" id="PF07394">
    <property type="entry name" value="DUF1501"/>
    <property type="match status" value="1"/>
</dbReference>
<dbReference type="Proteomes" id="UP001155241">
    <property type="component" value="Unassembled WGS sequence"/>
</dbReference>
<dbReference type="PANTHER" id="PTHR43737:SF1">
    <property type="entry name" value="DUF1501 DOMAIN-CONTAINING PROTEIN"/>
    <property type="match status" value="1"/>
</dbReference>
<dbReference type="Gene3D" id="3.40.720.10">
    <property type="entry name" value="Alkaline Phosphatase, subunit A"/>
    <property type="match status" value="1"/>
</dbReference>
<dbReference type="InterPro" id="IPR010869">
    <property type="entry name" value="DUF1501"/>
</dbReference>
<accession>A0A9X2FFB5</accession>
<reference evidence="1" key="1">
    <citation type="submission" date="2022-06" db="EMBL/GenBank/DDBJ databases">
        <title>Aeoliella straminimaris, a novel planctomycete from sediments.</title>
        <authorList>
            <person name="Vitorino I.R."/>
            <person name="Lage O.M."/>
        </authorList>
    </citation>
    <scope>NUCLEOTIDE SEQUENCE</scope>
    <source>
        <strain evidence="1">ICT_H6.2</strain>
    </source>
</reference>
<dbReference type="RefSeq" id="WP_252856085.1">
    <property type="nucleotide sequence ID" value="NZ_JAMXLR010000095.1"/>
</dbReference>